<keyword evidence="7 8" id="KW-0472">Membrane</keyword>
<keyword evidence="2 8" id="KW-0474">Menaquinone biosynthesis</keyword>
<dbReference type="HAMAP" id="MF_01937">
    <property type="entry name" value="MenA_1"/>
    <property type="match status" value="1"/>
</dbReference>
<comment type="function">
    <text evidence="8">Conversion of 1,4-dihydroxy-2-naphthoate (DHNA) to demethylmenaquinone (DMK).</text>
</comment>
<feature type="transmembrane region" description="Helical" evidence="8">
    <location>
        <begin position="232"/>
        <end position="251"/>
    </location>
</feature>
<evidence type="ECO:0000256" key="9">
    <source>
        <dbReference type="NCBIfam" id="TIGR00751"/>
    </source>
</evidence>
<evidence type="ECO:0000256" key="2">
    <source>
        <dbReference type="ARBA" id="ARBA00022428"/>
    </source>
</evidence>
<feature type="transmembrane region" description="Helical" evidence="8">
    <location>
        <begin position="307"/>
        <end position="327"/>
    </location>
</feature>
<evidence type="ECO:0000256" key="1">
    <source>
        <dbReference type="ARBA" id="ARBA00004141"/>
    </source>
</evidence>
<keyword evidence="4 8" id="KW-0808">Transferase</keyword>
<organism evidence="11">
    <name type="scientific">Bifidobacterium aquikefiricola</name>
    <dbReference type="NCBI Taxonomy" id="3059038"/>
    <lineage>
        <taxon>Bacteria</taxon>
        <taxon>Bacillati</taxon>
        <taxon>Actinomycetota</taxon>
        <taxon>Actinomycetes</taxon>
        <taxon>Bifidobacteriales</taxon>
        <taxon>Bifidobacteriaceae</taxon>
        <taxon>Bifidobacterium</taxon>
    </lineage>
</organism>
<dbReference type="InterPro" id="IPR000537">
    <property type="entry name" value="UbiA_prenyltransferase"/>
</dbReference>
<evidence type="ECO:0000256" key="7">
    <source>
        <dbReference type="ARBA" id="ARBA00023136"/>
    </source>
</evidence>
<evidence type="ECO:0000256" key="8">
    <source>
        <dbReference type="HAMAP-Rule" id="MF_01937"/>
    </source>
</evidence>
<evidence type="ECO:0000256" key="3">
    <source>
        <dbReference type="ARBA" id="ARBA00022475"/>
    </source>
</evidence>
<sequence>MGVRAGSSEEVREGNAMTGSSVSESENANHWGTPSLWVQAFRPRTLPASIAPVFVGIASAIPVFRELRTCVDIYPKPHQCVVNEQMYQQAMGRFWYVAVACVVVALFFQIAVNFANDYSDGIRGSDSERSGEEQASDKPQRLVASGVTPTYVVAAAAISALIAAIAGIVAIVLTGHYWFLLIGVACLAACWFYTGGKHPYGYIGLGELSVFLFFGLAATLGTQYLLAGAVDWTGILGAINTGLLSSVMLMVNNIRDIDDDLISGKRTLAARLGHTWAERSVYLMLVIPVATVIFLAITSMLYSRLGWLVVILALLNVTCATIAVRTLHSSNPHKFGKALAFSGFILLSYAAVHVVAMLEFL</sequence>
<dbReference type="EMBL" id="CP129674">
    <property type="protein sequence ID" value="XDS45133.1"/>
    <property type="molecule type" value="Genomic_DNA"/>
</dbReference>
<accession>A0AB39U8H7</accession>
<comment type="catalytic activity">
    <reaction evidence="8">
        <text>an all-trans-polyprenyl diphosphate + 1,4-dihydroxy-2-naphthoate + H(+) = a 2-demethylmenaquinol + CO2 + diphosphate</text>
        <dbReference type="Rhea" id="RHEA:26478"/>
        <dbReference type="Rhea" id="RHEA-COMP:9563"/>
        <dbReference type="Rhea" id="RHEA-COMP:9564"/>
        <dbReference type="ChEBI" id="CHEBI:11173"/>
        <dbReference type="ChEBI" id="CHEBI:15378"/>
        <dbReference type="ChEBI" id="CHEBI:16526"/>
        <dbReference type="ChEBI" id="CHEBI:33019"/>
        <dbReference type="ChEBI" id="CHEBI:55437"/>
        <dbReference type="ChEBI" id="CHEBI:58914"/>
        <dbReference type="EC" id="2.5.1.74"/>
    </reaction>
</comment>
<dbReference type="PANTHER" id="PTHR13929">
    <property type="entry name" value="1,4-DIHYDROXY-2-NAPHTHOATE OCTAPRENYLTRANSFERASE"/>
    <property type="match status" value="1"/>
</dbReference>
<reference evidence="11" key="1">
    <citation type="submission" date="2023-07" db="EMBL/GenBank/DDBJ databases">
        <title>Bifidobacterium aquikefiriaerophilum sp. nov. and Bifidobacterium eccum sp. nov., isolated from water kefir.</title>
        <authorList>
            <person name="Breselge S."/>
            <person name="Bellassi P."/>
            <person name="Barcenilla C."/>
            <person name="Alvarez-Ordonez A."/>
            <person name="Morelli L."/>
            <person name="Cotter P.D."/>
        </authorList>
    </citation>
    <scope>NUCLEOTIDE SEQUENCE</scope>
    <source>
        <strain evidence="11">WK041_4_12</strain>
    </source>
</reference>
<keyword evidence="5 8" id="KW-0812">Transmembrane</keyword>
<proteinExistence type="inferred from homology"/>
<dbReference type="GO" id="GO:0009234">
    <property type="term" value="P:menaquinone biosynthetic process"/>
    <property type="evidence" value="ECO:0007669"/>
    <property type="project" value="UniProtKB-UniRule"/>
</dbReference>
<dbReference type="EC" id="2.5.1.74" evidence="8 9"/>
<feature type="transmembrane region" description="Helical" evidence="8">
    <location>
        <begin position="94"/>
        <end position="115"/>
    </location>
</feature>
<comment type="similarity">
    <text evidence="8">Belongs to the MenA family. Type 1 subfamily.</text>
</comment>
<dbReference type="PANTHER" id="PTHR13929:SF0">
    <property type="entry name" value="UBIA PRENYLTRANSFERASE DOMAIN-CONTAINING PROTEIN 1"/>
    <property type="match status" value="1"/>
</dbReference>
<feature type="transmembrane region" description="Helical" evidence="8">
    <location>
        <begin position="281"/>
        <end position="301"/>
    </location>
</feature>
<feature type="transmembrane region" description="Helical" evidence="8">
    <location>
        <begin position="151"/>
        <end position="171"/>
    </location>
</feature>
<evidence type="ECO:0000256" key="5">
    <source>
        <dbReference type="ARBA" id="ARBA00022692"/>
    </source>
</evidence>
<evidence type="ECO:0000256" key="10">
    <source>
        <dbReference type="SAM" id="MobiDB-lite"/>
    </source>
</evidence>
<comment type="pathway">
    <text evidence="8">Quinol/quinone metabolism; menaquinone biosynthesis; menaquinol from 1,4-dihydroxy-2-naphthoate: step 1/2.</text>
</comment>
<dbReference type="GO" id="GO:0046428">
    <property type="term" value="F:1,4-dihydroxy-2-naphthoate polyprenyltransferase activity"/>
    <property type="evidence" value="ECO:0007669"/>
    <property type="project" value="UniProtKB-UniRule"/>
</dbReference>
<evidence type="ECO:0000256" key="4">
    <source>
        <dbReference type="ARBA" id="ARBA00022679"/>
    </source>
</evidence>
<dbReference type="GO" id="GO:0042371">
    <property type="term" value="P:vitamin K biosynthetic process"/>
    <property type="evidence" value="ECO:0007669"/>
    <property type="project" value="TreeGrafter"/>
</dbReference>
<keyword evidence="3 8" id="KW-1003">Cell membrane</keyword>
<dbReference type="InterPro" id="IPR044878">
    <property type="entry name" value="UbiA_sf"/>
</dbReference>
<dbReference type="InterPro" id="IPR026046">
    <property type="entry name" value="UBIAD1"/>
</dbReference>
<dbReference type="GO" id="GO:0005886">
    <property type="term" value="C:plasma membrane"/>
    <property type="evidence" value="ECO:0007669"/>
    <property type="project" value="UniProtKB-SubCell"/>
</dbReference>
<dbReference type="NCBIfam" id="TIGR00751">
    <property type="entry name" value="menA"/>
    <property type="match status" value="1"/>
</dbReference>
<dbReference type="InterPro" id="IPR004657">
    <property type="entry name" value="MenA"/>
</dbReference>
<keyword evidence="6 8" id="KW-1133">Transmembrane helix</keyword>
<feature type="region of interest" description="Disordered" evidence="10">
    <location>
        <begin position="1"/>
        <end position="28"/>
    </location>
</feature>
<dbReference type="Gene3D" id="1.10.357.140">
    <property type="entry name" value="UbiA prenyltransferase"/>
    <property type="match status" value="1"/>
</dbReference>
<gene>
    <name evidence="8 11" type="primary">menA</name>
    <name evidence="11" type="ORF">QN215_03150</name>
</gene>
<feature type="compositionally biased region" description="Polar residues" evidence="10">
    <location>
        <begin position="17"/>
        <end position="28"/>
    </location>
</feature>
<evidence type="ECO:0000313" key="11">
    <source>
        <dbReference type="EMBL" id="XDS45133.1"/>
    </source>
</evidence>
<dbReference type="RefSeq" id="WP_369344670.1">
    <property type="nucleotide sequence ID" value="NZ_CP129674.1"/>
</dbReference>
<feature type="transmembrane region" description="Helical" evidence="8">
    <location>
        <begin position="208"/>
        <end position="226"/>
    </location>
</feature>
<dbReference type="KEGG" id="baqk:QN215_03150"/>
<protein>
    <recommendedName>
        <fullName evidence="8 9">1,4-dihydroxy-2-naphthoate octaprenyltransferase</fullName>
        <shortName evidence="8">DHNA-octaprenyltransferase</shortName>
        <ecNumber evidence="8 9">2.5.1.74</ecNumber>
    </recommendedName>
</protein>
<dbReference type="Pfam" id="PF01040">
    <property type="entry name" value="UbiA"/>
    <property type="match status" value="1"/>
</dbReference>
<feature type="transmembrane region" description="Helical" evidence="8">
    <location>
        <begin position="177"/>
        <end position="196"/>
    </location>
</feature>
<feature type="transmembrane region" description="Helical" evidence="8">
    <location>
        <begin position="339"/>
        <end position="358"/>
    </location>
</feature>
<comment type="subcellular location">
    <subcellularLocation>
        <location evidence="8">Cell membrane</location>
        <topology evidence="8">Multi-pass membrane protein</topology>
    </subcellularLocation>
    <subcellularLocation>
        <location evidence="1">Membrane</location>
        <topology evidence="1">Multi-pass membrane protein</topology>
    </subcellularLocation>
</comment>
<dbReference type="CDD" id="cd13962">
    <property type="entry name" value="PT_UbiA_UBIAD1"/>
    <property type="match status" value="1"/>
</dbReference>
<name>A0AB39U8H7_9BIFI</name>
<dbReference type="AlphaFoldDB" id="A0AB39U8H7"/>
<evidence type="ECO:0000256" key="6">
    <source>
        <dbReference type="ARBA" id="ARBA00022989"/>
    </source>
</evidence>